<evidence type="ECO:0000313" key="1">
    <source>
        <dbReference type="EMBL" id="GAA3980236.1"/>
    </source>
</evidence>
<sequence>MRELLVLRLSASYWCFRRYNHTGHLLSTHQQLPGEAQLAPIAALAYNELGQLTRKTLGAGALAQQVDYGYNVRGWLTHLNDAALSQAGDLFGLELCYEQGFTGGYGQHNGNLTGQRWRSRRDGTERDYGYAYDPLSRLLQGDYVARAGTGPGGAWTAEGGNYRLRLHPGKPQKGWNSRSPGS</sequence>
<evidence type="ECO:0000313" key="2">
    <source>
        <dbReference type="Proteomes" id="UP001501556"/>
    </source>
</evidence>
<protein>
    <recommendedName>
        <fullName evidence="3">RHS repeat-associated core domain-containing protein</fullName>
    </recommendedName>
</protein>
<keyword evidence="2" id="KW-1185">Reference proteome</keyword>
<dbReference type="EMBL" id="BAABDI010000018">
    <property type="protein sequence ID" value="GAA3980236.1"/>
    <property type="molecule type" value="Genomic_DNA"/>
</dbReference>
<reference evidence="2" key="1">
    <citation type="journal article" date="2019" name="Int. J. Syst. Evol. Microbiol.">
        <title>The Global Catalogue of Microorganisms (GCM) 10K type strain sequencing project: providing services to taxonomists for standard genome sequencing and annotation.</title>
        <authorList>
            <consortium name="The Broad Institute Genomics Platform"/>
            <consortium name="The Broad Institute Genome Sequencing Center for Infectious Disease"/>
            <person name="Wu L."/>
            <person name="Ma J."/>
        </authorList>
    </citation>
    <scope>NUCLEOTIDE SEQUENCE [LARGE SCALE GENOMIC DNA]</scope>
    <source>
        <strain evidence="2">JCM 17217</strain>
    </source>
</reference>
<dbReference type="Proteomes" id="UP001501556">
    <property type="component" value="Unassembled WGS sequence"/>
</dbReference>
<accession>A0ABP7QCC8</accession>
<comment type="caution">
    <text evidence="1">The sequence shown here is derived from an EMBL/GenBank/DDBJ whole genome shotgun (WGS) entry which is preliminary data.</text>
</comment>
<evidence type="ECO:0008006" key="3">
    <source>
        <dbReference type="Google" id="ProtNLM"/>
    </source>
</evidence>
<dbReference type="Gene3D" id="2.180.10.10">
    <property type="entry name" value="RHS repeat-associated core"/>
    <property type="match status" value="1"/>
</dbReference>
<proteinExistence type="predicted"/>
<organism evidence="1 2">
    <name type="scientific">Hymenobacter antarcticus</name>
    <dbReference type="NCBI Taxonomy" id="486270"/>
    <lineage>
        <taxon>Bacteria</taxon>
        <taxon>Pseudomonadati</taxon>
        <taxon>Bacteroidota</taxon>
        <taxon>Cytophagia</taxon>
        <taxon>Cytophagales</taxon>
        <taxon>Hymenobacteraceae</taxon>
        <taxon>Hymenobacter</taxon>
    </lineage>
</organism>
<dbReference type="RefSeq" id="WP_345125204.1">
    <property type="nucleotide sequence ID" value="NZ_BAABDI010000018.1"/>
</dbReference>
<gene>
    <name evidence="1" type="ORF">GCM10022407_26870</name>
</gene>
<name>A0ABP7QCC8_9BACT</name>